<comment type="caution">
    <text evidence="2">The sequence shown here is derived from an EMBL/GenBank/DDBJ whole genome shotgun (WGS) entry which is preliminary data.</text>
</comment>
<organism evidence="2 3">
    <name type="scientific">Methanoculleus frigidifontis</name>
    <dbReference type="NCBI Taxonomy" id="2584085"/>
    <lineage>
        <taxon>Archaea</taxon>
        <taxon>Methanobacteriati</taxon>
        <taxon>Methanobacteriota</taxon>
        <taxon>Stenosarchaea group</taxon>
        <taxon>Methanomicrobia</taxon>
        <taxon>Methanomicrobiales</taxon>
        <taxon>Methanomicrobiaceae</taxon>
        <taxon>Methanoculleus</taxon>
    </lineage>
</organism>
<dbReference type="RefSeq" id="WP_301664025.1">
    <property type="nucleotide sequence ID" value="NZ_VCYH01000005.1"/>
</dbReference>
<sequence length="77" mass="9077">MLKKMTMKQERAIVQEEEDVKDVAGHSRSGIDDTCRREQDGEEYKQENRDHAGEYGKEERERLILQIKGRPSRKRSS</sequence>
<keyword evidence="3" id="KW-1185">Reference proteome</keyword>
<reference evidence="2" key="1">
    <citation type="submission" date="2019-05" db="EMBL/GenBank/DDBJ databases">
        <title>Methanoculleus sp. FWC-SCC1, a methanogenic archaeon isolated from deep marine cold seep.</title>
        <authorList>
            <person name="Chen Y.-W."/>
            <person name="Chen S.-C."/>
            <person name="Teng N.-H."/>
            <person name="Lai M.-C."/>
        </authorList>
    </citation>
    <scope>NUCLEOTIDE SEQUENCE</scope>
    <source>
        <strain evidence="2">FWC-SCC1</strain>
    </source>
</reference>
<gene>
    <name evidence="2" type="ORF">FGU65_08370</name>
</gene>
<proteinExistence type="predicted"/>
<accession>A0ABT8MAJ2</accession>
<feature type="region of interest" description="Disordered" evidence="1">
    <location>
        <begin position="1"/>
        <end position="77"/>
    </location>
</feature>
<evidence type="ECO:0000256" key="1">
    <source>
        <dbReference type="SAM" id="MobiDB-lite"/>
    </source>
</evidence>
<feature type="compositionally biased region" description="Basic and acidic residues" evidence="1">
    <location>
        <begin position="21"/>
        <end position="63"/>
    </location>
</feature>
<protein>
    <submittedName>
        <fullName evidence="2">Uncharacterized protein</fullName>
    </submittedName>
</protein>
<evidence type="ECO:0000313" key="2">
    <source>
        <dbReference type="EMBL" id="MDN7024901.1"/>
    </source>
</evidence>
<name>A0ABT8MAJ2_9EURY</name>
<dbReference type="Proteomes" id="UP001168338">
    <property type="component" value="Unassembled WGS sequence"/>
</dbReference>
<evidence type="ECO:0000313" key="3">
    <source>
        <dbReference type="Proteomes" id="UP001168338"/>
    </source>
</evidence>
<dbReference type="EMBL" id="VCYH01000005">
    <property type="protein sequence ID" value="MDN7024901.1"/>
    <property type="molecule type" value="Genomic_DNA"/>
</dbReference>